<dbReference type="GO" id="GO:1990904">
    <property type="term" value="C:ribonucleoprotein complex"/>
    <property type="evidence" value="ECO:0007669"/>
    <property type="project" value="UniProtKB-KW"/>
</dbReference>
<comment type="similarity">
    <text evidence="1 5 6">Belongs to the universal ribosomal protein uL5 family.</text>
</comment>
<dbReference type="GO" id="GO:0005840">
    <property type="term" value="C:ribosome"/>
    <property type="evidence" value="ECO:0007669"/>
    <property type="project" value="UniProtKB-KW"/>
</dbReference>
<evidence type="ECO:0000256" key="6">
    <source>
        <dbReference type="RuleBase" id="RU003930"/>
    </source>
</evidence>
<sequence>MSTLKETYQKKIVPELVKELSLTNPLAAPNIRKVVLNIGVGKDRDNQAYIQEVTQDLATITGQLPYHRPCRLSIAGFKVRQGALVGLSVTLRGERMWSFLERLLNVALPRTRDFQGLSEKAFDGHGNYSLGILEHTIFPEIDASKSNFNKSFQVTIVTSAGDDEKAFVLLDKLGMPFKSRKGVK</sequence>
<keyword evidence="2 5" id="KW-0689">Ribosomal protein</keyword>
<comment type="function">
    <text evidence="5">This is 1 of the proteins that bind and probably mediate the attachment of the 5S RNA into the large ribosomal subunit, where it forms part of the central protuberance. In the 70S ribosome it contacts protein S13 of the 30S subunit (bridge B1b), connecting the 2 subunits; this bridge is implicated in subunit movement. Contacts the P site tRNA; the 5S rRNA and some of its associated proteins might help stabilize positioning of ribosome-bound tRNAs.</text>
</comment>
<evidence type="ECO:0000256" key="5">
    <source>
        <dbReference type="HAMAP-Rule" id="MF_01333"/>
    </source>
</evidence>
<dbReference type="HAMAP" id="MF_01333_B">
    <property type="entry name" value="Ribosomal_uL5_B"/>
    <property type="match status" value="1"/>
</dbReference>
<name>A0A2H0X7H9_UNCKA</name>
<evidence type="ECO:0000256" key="3">
    <source>
        <dbReference type="ARBA" id="ARBA00023274"/>
    </source>
</evidence>
<dbReference type="Pfam" id="PF00673">
    <property type="entry name" value="Ribosomal_L5_C"/>
    <property type="match status" value="1"/>
</dbReference>
<dbReference type="GO" id="GO:0003735">
    <property type="term" value="F:structural constituent of ribosome"/>
    <property type="evidence" value="ECO:0007669"/>
    <property type="project" value="InterPro"/>
</dbReference>
<comment type="caution">
    <text evidence="9">The sequence shown here is derived from an EMBL/GenBank/DDBJ whole genome shotgun (WGS) entry which is preliminary data.</text>
</comment>
<dbReference type="AlphaFoldDB" id="A0A2H0X7H9"/>
<dbReference type="Proteomes" id="UP000231414">
    <property type="component" value="Unassembled WGS sequence"/>
</dbReference>
<proteinExistence type="inferred from homology"/>
<reference evidence="10" key="1">
    <citation type="submission" date="2017-09" db="EMBL/GenBank/DDBJ databases">
        <title>Depth-based differentiation of microbial function through sediment-hosted aquifers and enrichment of novel symbionts in the deep terrestrial subsurface.</title>
        <authorList>
            <person name="Probst A.J."/>
            <person name="Ladd B."/>
            <person name="Jarett J.K."/>
            <person name="Geller-Mcgrath D.E."/>
            <person name="Sieber C.M.K."/>
            <person name="Emerson J.B."/>
            <person name="Anantharaman K."/>
            <person name="Thomas B.C."/>
            <person name="Malmstrom R."/>
            <person name="Stieglmeier M."/>
            <person name="Klingl A."/>
            <person name="Woyke T."/>
            <person name="Ryan C.M."/>
            <person name="Banfield J.F."/>
        </authorList>
    </citation>
    <scope>NUCLEOTIDE SEQUENCE [LARGE SCALE GENOMIC DNA]</scope>
</reference>
<evidence type="ECO:0000313" key="10">
    <source>
        <dbReference type="Proteomes" id="UP000231414"/>
    </source>
</evidence>
<dbReference type="PIRSF" id="PIRSF002161">
    <property type="entry name" value="Ribosomal_L5"/>
    <property type="match status" value="1"/>
</dbReference>
<dbReference type="NCBIfam" id="NF000585">
    <property type="entry name" value="PRK00010.1"/>
    <property type="match status" value="1"/>
</dbReference>
<dbReference type="GO" id="GO:0000049">
    <property type="term" value="F:tRNA binding"/>
    <property type="evidence" value="ECO:0007669"/>
    <property type="project" value="UniProtKB-UniRule"/>
</dbReference>
<dbReference type="Gene3D" id="3.30.1440.10">
    <property type="match status" value="1"/>
</dbReference>
<evidence type="ECO:0000259" key="7">
    <source>
        <dbReference type="Pfam" id="PF00281"/>
    </source>
</evidence>
<keyword evidence="5" id="KW-0694">RNA-binding</keyword>
<dbReference type="EMBL" id="PEYW01000029">
    <property type="protein sequence ID" value="PIS20801.1"/>
    <property type="molecule type" value="Genomic_DNA"/>
</dbReference>
<dbReference type="GO" id="GO:0006412">
    <property type="term" value="P:translation"/>
    <property type="evidence" value="ECO:0007669"/>
    <property type="project" value="UniProtKB-UniRule"/>
</dbReference>
<evidence type="ECO:0000256" key="2">
    <source>
        <dbReference type="ARBA" id="ARBA00022980"/>
    </source>
</evidence>
<organism evidence="9 10">
    <name type="scientific">candidate division WWE3 bacterium CG08_land_8_20_14_0_20_43_13</name>
    <dbReference type="NCBI Taxonomy" id="1975087"/>
    <lineage>
        <taxon>Bacteria</taxon>
        <taxon>Katanobacteria</taxon>
    </lineage>
</organism>
<keyword evidence="5" id="KW-0699">rRNA-binding</keyword>
<dbReference type="PANTHER" id="PTHR11994">
    <property type="entry name" value="60S RIBOSOMAL PROTEIN L11-RELATED"/>
    <property type="match status" value="1"/>
</dbReference>
<dbReference type="InterPro" id="IPR031309">
    <property type="entry name" value="Ribosomal_uL5_C"/>
</dbReference>
<dbReference type="Pfam" id="PF00281">
    <property type="entry name" value="Ribosomal_L5"/>
    <property type="match status" value="1"/>
</dbReference>
<dbReference type="FunFam" id="3.30.1440.10:FF:000001">
    <property type="entry name" value="50S ribosomal protein L5"/>
    <property type="match status" value="1"/>
</dbReference>
<evidence type="ECO:0000256" key="4">
    <source>
        <dbReference type="ARBA" id="ARBA00035245"/>
    </source>
</evidence>
<evidence type="ECO:0000259" key="8">
    <source>
        <dbReference type="Pfam" id="PF00673"/>
    </source>
</evidence>
<keyword evidence="3 5" id="KW-0687">Ribonucleoprotein</keyword>
<dbReference type="InterPro" id="IPR020930">
    <property type="entry name" value="Ribosomal_uL5_bac-type"/>
</dbReference>
<comment type="subunit">
    <text evidence="5">Part of the 50S ribosomal subunit; part of the 5S rRNA/L5/L18/L25 subcomplex. Contacts the 5S rRNA and the P site tRNA. Forms a bridge to the 30S subunit in the 70S ribosome.</text>
</comment>
<feature type="domain" description="Large ribosomal subunit protein uL5 N-terminal" evidence="7">
    <location>
        <begin position="24"/>
        <end position="80"/>
    </location>
</feature>
<accession>A0A2H0X7H9</accession>
<dbReference type="InterPro" id="IPR031310">
    <property type="entry name" value="Ribosomal_uL5_N"/>
</dbReference>
<keyword evidence="5" id="KW-0820">tRNA-binding</keyword>
<evidence type="ECO:0000313" key="9">
    <source>
        <dbReference type="EMBL" id="PIS20801.1"/>
    </source>
</evidence>
<feature type="domain" description="Large ribosomal subunit protein uL5 C-terminal" evidence="8">
    <location>
        <begin position="85"/>
        <end position="177"/>
    </location>
</feature>
<evidence type="ECO:0000256" key="1">
    <source>
        <dbReference type="ARBA" id="ARBA00008553"/>
    </source>
</evidence>
<dbReference type="InterPro" id="IPR002132">
    <property type="entry name" value="Ribosomal_uL5"/>
</dbReference>
<dbReference type="InterPro" id="IPR022803">
    <property type="entry name" value="Ribosomal_uL5_dom_sf"/>
</dbReference>
<dbReference type="GO" id="GO:0019843">
    <property type="term" value="F:rRNA binding"/>
    <property type="evidence" value="ECO:0007669"/>
    <property type="project" value="UniProtKB-UniRule"/>
</dbReference>
<protein>
    <recommendedName>
        <fullName evidence="4 5">Large ribosomal subunit protein uL5</fullName>
    </recommendedName>
</protein>
<dbReference type="SUPFAM" id="SSF55282">
    <property type="entry name" value="RL5-like"/>
    <property type="match status" value="1"/>
</dbReference>
<gene>
    <name evidence="5" type="primary">rplE</name>
    <name evidence="9" type="ORF">COT52_02015</name>
</gene>